<evidence type="ECO:0000259" key="3">
    <source>
        <dbReference type="PROSITE" id="PS51208"/>
    </source>
</evidence>
<organism evidence="4">
    <name type="scientific">Sheuella amnicola</name>
    <dbReference type="NCBI Taxonomy" id="2707330"/>
    <lineage>
        <taxon>Bacteria</taxon>
        <taxon>Pseudomonadati</taxon>
        <taxon>Pseudomonadota</taxon>
        <taxon>Betaproteobacteria</taxon>
        <taxon>Burkholderiales</taxon>
        <taxon>Alcaligenaceae</taxon>
        <taxon>Sheuella</taxon>
    </lineage>
</organism>
<keyword evidence="1" id="KW-0732">Signal</keyword>
<dbReference type="NCBIfam" id="TIGR02601">
    <property type="entry name" value="autotrns_rpt"/>
    <property type="match status" value="1"/>
</dbReference>
<dbReference type="InterPro" id="IPR005546">
    <property type="entry name" value="Autotransporte_beta"/>
</dbReference>
<reference evidence="4" key="1">
    <citation type="submission" date="2020-02" db="EMBL/GenBank/DDBJ databases">
        <authorList>
            <person name="Chen W.-M."/>
        </authorList>
    </citation>
    <scope>NUCLEOTIDE SEQUENCE</scope>
    <source>
        <strain evidence="4">NBD-18</strain>
    </source>
</reference>
<proteinExistence type="predicted"/>
<dbReference type="InterPro" id="IPR036709">
    <property type="entry name" value="Autotransporte_beta_dom_sf"/>
</dbReference>
<evidence type="ECO:0000313" key="4">
    <source>
        <dbReference type="EMBL" id="NDY82743.1"/>
    </source>
</evidence>
<dbReference type="AlphaFoldDB" id="A0A6B2QXK4"/>
<evidence type="ECO:0000256" key="2">
    <source>
        <dbReference type="SAM" id="MobiDB-lite"/>
    </source>
</evidence>
<feature type="compositionally biased region" description="Polar residues" evidence="2">
    <location>
        <begin position="1"/>
        <end position="22"/>
    </location>
</feature>
<feature type="region of interest" description="Disordered" evidence="2">
    <location>
        <begin position="1"/>
        <end position="26"/>
    </location>
</feature>
<accession>A0A6B2QXK4</accession>
<dbReference type="RefSeq" id="WP_163652475.1">
    <property type="nucleotide sequence ID" value="NZ_JAAGRN010000003.1"/>
</dbReference>
<dbReference type="Pfam" id="PF12951">
    <property type="entry name" value="PATR"/>
    <property type="match status" value="1"/>
</dbReference>
<dbReference type="EMBL" id="JAAGRN010000003">
    <property type="protein sequence ID" value="NDY82743.1"/>
    <property type="molecule type" value="Genomic_DNA"/>
</dbReference>
<dbReference type="Gene3D" id="2.40.128.130">
    <property type="entry name" value="Autotransporter beta-domain"/>
    <property type="match status" value="1"/>
</dbReference>
<dbReference type="SUPFAM" id="SSF103515">
    <property type="entry name" value="Autotransporter"/>
    <property type="match status" value="1"/>
</dbReference>
<comment type="caution">
    <text evidence="4">The sequence shown here is derived from an EMBL/GenBank/DDBJ whole genome shotgun (WGS) entry which is preliminary data.</text>
</comment>
<name>A0A6B2QXK4_9BURK</name>
<gene>
    <name evidence="4" type="ORF">G3I67_05800</name>
</gene>
<protein>
    <submittedName>
        <fullName evidence="4">Autotransporter domain-containing protein</fullName>
    </submittedName>
</protein>
<sequence length="920" mass="92987">MRSITNTGTIRDTSTGNPIRTRSTGLTTLNNSGTLSSTNFHAIYNYSGNVTNFINTGTVSGGGAGNSGIKIGGSSNTIITNFTNAGAISSTSGFGVYANPASGTVGTISTFNNGQGGNSSSASTTALTYYGKLPTSYNIIVKSPTQYGQLSASTPSSTMSFGIYSGGVTGVAASILTAGTYSSVLTGVPSINLVGSTSGTYGDYNWSLVNVSGTRWNLVVTGGPATGDGTNNSSTTSAVTNVTNGTTVGMSSIGVTVNPVLAGGTIVLTKGERSSQSLSILSEGGAISAPTSGAAQLSGTLSGPGKVTFNGTGMTVISGANTYTGGTTVESGTLSLLGGTLGSGEVYVAPGAQLMGTGSISGPVTVAGLFKPGNSPGYIGASANVTMTTGSVYQQDIAGTMQSSVSSPVGATGYYSYLNITGGQFIINSGSTLTPALSNLFNEVEPGYGSTPYTPVLGDRFRMVTADGGISGKFSTVTQPAELTSDIQFLPFYNMDGTNSLDLAVIPKSYATTIAVNSGNKNAQSIGAALDRMVVATQAGVSTNAQDQLLYAGSTQNAGSLVAYAQSLAGEVYSAAVAVIAQTTQRVQQAVLTRLGDTMGLGVPNAMTPVGNSALMTSSNVALSGGLAPSTVSSNPSVEPNTEYKSLMNGNIWGDLAYQKGNRSSDSYSGGWNSNLYQLVFGSDFYVAKGMRVGGGIALSSTSLNPTFGSGTIQQGSVFAYGKMPLDDYVVDAMASFALNSSDLSRGDITGLSNGFRNKTVSGNDALVSLGLSRPIDVNDFRVTPFARVTWQIVSQSGVQEGDAASALSVDRYTGDGVRGMLGVAVGSKANDPMTEKYTYRAYVAVGADTSGVLNPNLNASIAGMGTNISTPNAGSTFVQAGLYGTAKISDHAYAFAGLSGEARSGQTLGAVNVGVRIQF</sequence>
<dbReference type="Pfam" id="PF03797">
    <property type="entry name" value="Autotransporter"/>
    <property type="match status" value="1"/>
</dbReference>
<feature type="domain" description="Autotransporter" evidence="3">
    <location>
        <begin position="645"/>
        <end position="920"/>
    </location>
</feature>
<evidence type="ECO:0000256" key="1">
    <source>
        <dbReference type="ARBA" id="ARBA00022729"/>
    </source>
</evidence>
<dbReference type="SMART" id="SM00869">
    <property type="entry name" value="Autotransporter"/>
    <property type="match status" value="1"/>
</dbReference>
<dbReference type="InterPro" id="IPR013425">
    <property type="entry name" value="Autotrns_rpt"/>
</dbReference>
<dbReference type="PROSITE" id="PS51208">
    <property type="entry name" value="AUTOTRANSPORTER"/>
    <property type="match status" value="1"/>
</dbReference>